<evidence type="ECO:0000313" key="1">
    <source>
        <dbReference type="EMBL" id="MFD1632045.1"/>
    </source>
</evidence>
<accession>A0ABW4IIT2</accession>
<dbReference type="Proteomes" id="UP001597118">
    <property type="component" value="Unassembled WGS sequence"/>
</dbReference>
<gene>
    <name evidence="1" type="ORF">ACFSAH_19395</name>
</gene>
<comment type="caution">
    <text evidence="1">The sequence shown here is derived from an EMBL/GenBank/DDBJ whole genome shotgun (WGS) entry which is preliminary data.</text>
</comment>
<reference evidence="2" key="1">
    <citation type="journal article" date="2019" name="Int. J. Syst. Evol. Microbiol.">
        <title>The Global Catalogue of Microorganisms (GCM) 10K type strain sequencing project: providing services to taxonomists for standard genome sequencing and annotation.</title>
        <authorList>
            <consortium name="The Broad Institute Genomics Platform"/>
            <consortium name="The Broad Institute Genome Sequencing Center for Infectious Disease"/>
            <person name="Wu L."/>
            <person name="Ma J."/>
        </authorList>
    </citation>
    <scope>NUCLEOTIDE SEQUENCE [LARGE SCALE GENOMIC DNA]</scope>
    <source>
        <strain evidence="2">CCUG 53762</strain>
    </source>
</reference>
<evidence type="ECO:0000313" key="2">
    <source>
        <dbReference type="Proteomes" id="UP001597118"/>
    </source>
</evidence>
<evidence type="ECO:0008006" key="3">
    <source>
        <dbReference type="Google" id="ProtNLM"/>
    </source>
</evidence>
<sequence length="92" mass="10681">MSLPITNHTLDKLENLLKELGYKVRYEKGNFKTGSCVLETSKMVIVNKFSNLESKISSLVEMVKSLDIDDDSRLPDKQKQFYYSLKQTTLRF</sequence>
<name>A0ABW4IIT2_9SPHI</name>
<proteinExistence type="predicted"/>
<dbReference type="RefSeq" id="WP_379664368.1">
    <property type="nucleotide sequence ID" value="NZ_JBHUDG010000051.1"/>
</dbReference>
<keyword evidence="2" id="KW-1185">Reference proteome</keyword>
<protein>
    <recommendedName>
        <fullName evidence="3">HicA toxin of toxin-antitoxin</fullName>
    </recommendedName>
</protein>
<organism evidence="1 2">
    <name type="scientific">Pseudopedobacter beijingensis</name>
    <dbReference type="NCBI Taxonomy" id="1207056"/>
    <lineage>
        <taxon>Bacteria</taxon>
        <taxon>Pseudomonadati</taxon>
        <taxon>Bacteroidota</taxon>
        <taxon>Sphingobacteriia</taxon>
        <taxon>Sphingobacteriales</taxon>
        <taxon>Sphingobacteriaceae</taxon>
        <taxon>Pseudopedobacter</taxon>
    </lineage>
</organism>
<dbReference type="EMBL" id="JBHUDG010000051">
    <property type="protein sequence ID" value="MFD1632045.1"/>
    <property type="molecule type" value="Genomic_DNA"/>
</dbReference>